<dbReference type="KEGG" id="dpb:BABL1_gene_428"/>
<sequence length="154" mass="18141">MKKLIIKVLLLFVSISTNIFMINSTPLTTNIARKMNFYNMKNDLRLKATQRLNQVEDQLNIVIQELRNKKRYRAADVMEEEFSRIADIYSQEIDAVFNHIDRRMVVGGHRLDDVNAPVEEKIKFVQGVRAEALVELGRIINKRLSHTLRWMYSY</sequence>
<reference evidence="1 2" key="1">
    <citation type="journal article" date="2015" name="Biol. Direct">
        <title>Babela massiliensis, a representative of a widespread bacterial phylum with unusual adaptations to parasitism in amoebae.</title>
        <authorList>
            <person name="Pagnier I."/>
            <person name="Yutin N."/>
            <person name="Croce O."/>
            <person name="Makarova K.S."/>
            <person name="Wolf Y.I."/>
            <person name="Benamar S."/>
            <person name="Raoult D."/>
            <person name="Koonin E.V."/>
            <person name="La Scola B."/>
        </authorList>
    </citation>
    <scope>NUCLEOTIDE SEQUENCE [LARGE SCALE GENOMIC DNA]</scope>
    <source>
        <strain evidence="2">BABL1</strain>
    </source>
</reference>
<protein>
    <submittedName>
        <fullName evidence="1">Uncharacterized protein</fullName>
    </submittedName>
</protein>
<accession>V6DI29</accession>
<keyword evidence="2" id="KW-1185">Reference proteome</keyword>
<dbReference type="STRING" id="673862.BABL1_gene_428"/>
<name>V6DI29_9BACT</name>
<dbReference type="RefSeq" id="WP_023791955.1">
    <property type="nucleotide sequence ID" value="NC_023003.1"/>
</dbReference>
<proteinExistence type="predicted"/>
<gene>
    <name evidence="1" type="ORF">BABL1_gene_428</name>
</gene>
<dbReference type="Proteomes" id="UP000018769">
    <property type="component" value="Chromosome I"/>
</dbReference>
<dbReference type="HOGENOM" id="CLU_1700987_0_0_7"/>
<dbReference type="AlphaFoldDB" id="V6DI29"/>
<evidence type="ECO:0000313" key="1">
    <source>
        <dbReference type="EMBL" id="CDK30588.1"/>
    </source>
</evidence>
<organism evidence="1 2">
    <name type="scientific">Candidatus Babela massiliensis</name>
    <dbReference type="NCBI Taxonomy" id="673862"/>
    <lineage>
        <taxon>Bacteria</taxon>
        <taxon>Candidatus Babelota</taxon>
        <taxon>Candidatus Babeliae</taxon>
        <taxon>Candidatus Babeliales</taxon>
        <taxon>Candidatus Babeliaceae</taxon>
        <taxon>Candidatus Babela</taxon>
    </lineage>
</organism>
<evidence type="ECO:0000313" key="2">
    <source>
        <dbReference type="Proteomes" id="UP000018769"/>
    </source>
</evidence>
<dbReference type="EMBL" id="HG793133">
    <property type="protein sequence ID" value="CDK30588.1"/>
    <property type="molecule type" value="Genomic_DNA"/>
</dbReference>